<dbReference type="InterPro" id="IPR025959">
    <property type="entry name" value="Winged_HTH_dom"/>
</dbReference>
<dbReference type="Pfam" id="PF13551">
    <property type="entry name" value="HTH_29"/>
    <property type="match status" value="1"/>
</dbReference>
<dbReference type="Proteomes" id="UP000000593">
    <property type="component" value="Chromosome 1"/>
</dbReference>
<dbReference type="PANTHER" id="PTHR46564">
    <property type="entry name" value="TRANSPOSASE"/>
    <property type="match status" value="1"/>
</dbReference>
<dbReference type="Pfam" id="PF13592">
    <property type="entry name" value="HTH_33"/>
    <property type="match status" value="1"/>
</dbReference>
<proteinExistence type="predicted"/>
<dbReference type="eggNOG" id="COG3335">
    <property type="taxonomic scope" value="Bacteria"/>
</dbReference>
<dbReference type="InterPro" id="IPR038717">
    <property type="entry name" value="Tc1-like_DDE_dom"/>
</dbReference>
<dbReference type="KEGG" id="ppr:PBPRA1538"/>
<dbReference type="eggNOG" id="COG3415">
    <property type="taxonomic scope" value="Bacteria"/>
</dbReference>
<dbReference type="InterPro" id="IPR036397">
    <property type="entry name" value="RNaseH_sf"/>
</dbReference>
<evidence type="ECO:0000313" key="4">
    <source>
        <dbReference type="EMBL" id="CAG23095.1"/>
    </source>
</evidence>
<dbReference type="Gene3D" id="3.30.420.10">
    <property type="entry name" value="Ribonuclease H-like superfamily/Ribonuclease H"/>
    <property type="match status" value="1"/>
</dbReference>
<dbReference type="STRING" id="298386.PBPRA1538"/>
<dbReference type="EMBL" id="CR378668">
    <property type="protein sequence ID" value="CAG19949.1"/>
    <property type="molecule type" value="Genomic_DNA"/>
</dbReference>
<keyword evidence="5" id="KW-1185">Reference proteome</keyword>
<dbReference type="KEGG" id="ppr:PBPRB1223"/>
<evidence type="ECO:0000259" key="2">
    <source>
        <dbReference type="Pfam" id="PF13592"/>
    </source>
</evidence>
<dbReference type="EMBL" id="CR378678">
    <property type="protein sequence ID" value="CAG23095.1"/>
    <property type="molecule type" value="Genomic_DNA"/>
</dbReference>
<dbReference type="SUPFAM" id="SSF53098">
    <property type="entry name" value="Ribonuclease H-like"/>
    <property type="match status" value="1"/>
</dbReference>
<dbReference type="Pfam" id="PF13358">
    <property type="entry name" value="DDE_3"/>
    <property type="match status" value="1"/>
</dbReference>
<gene>
    <name evidence="4" type="primary">ISPLU8B</name>
    <name evidence="3" type="ordered locus">PBPRA1538</name>
    <name evidence="4" type="ordered locus">PBPRB1223</name>
</gene>
<dbReference type="InterPro" id="IPR012337">
    <property type="entry name" value="RNaseH-like_sf"/>
</dbReference>
<dbReference type="InterPro" id="IPR009057">
    <property type="entry name" value="Homeodomain-like_sf"/>
</dbReference>
<evidence type="ECO:0000313" key="3">
    <source>
        <dbReference type="EMBL" id="CAG19949.1"/>
    </source>
</evidence>
<dbReference type="NCBIfam" id="NF033545">
    <property type="entry name" value="transpos_IS630"/>
    <property type="match status" value="1"/>
</dbReference>
<reference evidence="5" key="2">
    <citation type="journal article" date="2005" name="Science">
        <title>Life at depth: Photobacterium profundum genome sequence and expression analysis.</title>
        <authorList>
            <person name="Vezzi A."/>
            <person name="Campanaro S."/>
            <person name="D'Angelo M."/>
            <person name="Simonato F."/>
            <person name="Vitulo N."/>
            <person name="Lauro F.M."/>
            <person name="Cestaro A."/>
            <person name="Malacrida G."/>
            <person name="Simionati B."/>
            <person name="Cannata N."/>
            <person name="Romualdi C."/>
            <person name="Bartlett D.H."/>
            <person name="Valle G."/>
        </authorList>
    </citation>
    <scope>NUCLEOTIDE SEQUENCE [LARGE SCALE GENOMIC DNA]</scope>
    <source>
        <strain evidence="5">ATCC BAA-1253 / SS9</strain>
    </source>
</reference>
<evidence type="ECO:0000259" key="1">
    <source>
        <dbReference type="Pfam" id="PF13358"/>
    </source>
</evidence>
<dbReference type="GO" id="GO:0003676">
    <property type="term" value="F:nucleic acid binding"/>
    <property type="evidence" value="ECO:0007669"/>
    <property type="project" value="InterPro"/>
</dbReference>
<dbReference type="AlphaFoldDB" id="Q6LHY5"/>
<evidence type="ECO:0000313" key="5">
    <source>
        <dbReference type="Proteomes" id="UP000000593"/>
    </source>
</evidence>
<dbReference type="Proteomes" id="UP000000593">
    <property type="component" value="Chromosome 2"/>
</dbReference>
<feature type="domain" description="Winged helix-turn helix" evidence="2">
    <location>
        <begin position="105"/>
        <end position="164"/>
    </location>
</feature>
<organism evidence="4 5">
    <name type="scientific">Photobacterium profundum (strain SS9)</name>
    <dbReference type="NCBI Taxonomy" id="298386"/>
    <lineage>
        <taxon>Bacteria</taxon>
        <taxon>Pseudomonadati</taxon>
        <taxon>Pseudomonadota</taxon>
        <taxon>Gammaproteobacteria</taxon>
        <taxon>Vibrionales</taxon>
        <taxon>Vibrionaceae</taxon>
        <taxon>Photobacterium</taxon>
    </lineage>
</organism>
<name>Q6LHY5_PHOPR</name>
<sequence length="355" mass="40629">MIFRRIRIMLHTMKITLTNKQKHELENQHDKTRDGRVRDRIKAVLLASEGWSTSMISQALRIHETTVLRHLKDYEQSEKLTPKNGGSSGYLSVIQTMALIEHLTEHAYHHTHQIVAYVMEHFGVQYSVPGMNKWLHHKGFSYKMPKGVPHKFDEAKQQAFIEAYDALKASCGADESILFIDAVHPTQATKITHGWIRTGQDKVLETTGSRSRLNIIGALNLSDIGATVVSDYESINSENIVRFFCKLRDSYPLEHTLHIILDGAGYHRSDLVRDAAFVLNIKLHYLPPYSPNLNPIERLWKVMNEKSRNNIYFKSKRDFKEAIDQFFTVTLPEIAGSLTSRLNDNFQVLKSASSS</sequence>
<evidence type="ECO:0008006" key="6">
    <source>
        <dbReference type="Google" id="ProtNLM"/>
    </source>
</evidence>
<dbReference type="PANTHER" id="PTHR46564:SF1">
    <property type="entry name" value="TRANSPOSASE"/>
    <property type="match status" value="1"/>
</dbReference>
<protein>
    <recommendedName>
        <fullName evidence="6">IS630 family transposase</fullName>
    </recommendedName>
</protein>
<accession>Q6LHY5</accession>
<feature type="domain" description="Tc1-like transposase DDE" evidence="1">
    <location>
        <begin position="177"/>
        <end position="319"/>
    </location>
</feature>
<dbReference type="InterPro" id="IPR047655">
    <property type="entry name" value="Transpos_IS630-like"/>
</dbReference>
<dbReference type="HOGENOM" id="CLU_056788_0_3_6"/>
<reference evidence="4" key="1">
    <citation type="submission" date="2004-03" db="EMBL/GenBank/DDBJ databases">
        <title>Genome Analysis of Photobacterium profundum reveals the complexity of high pressure adaptations.</title>
        <authorList>
            <person name="Vezzi A."/>
            <person name="Campanaro S."/>
            <person name="D'Angelo M."/>
            <person name="Simonato F."/>
            <person name="Vitulo N."/>
            <person name="Lauro F."/>
            <person name="Cestaro A."/>
            <person name="Malacrida G."/>
            <person name="Simionati B."/>
            <person name="Cannata N."/>
            <person name="Bartlett D."/>
            <person name="Valle G."/>
        </authorList>
    </citation>
    <scope>NUCLEOTIDE SEQUENCE</scope>
    <source>
        <strain evidence="4">Ss9</strain>
    </source>
</reference>
<dbReference type="SUPFAM" id="SSF46689">
    <property type="entry name" value="Homeodomain-like"/>
    <property type="match status" value="1"/>
</dbReference>